<dbReference type="Proteomes" id="UP000034228">
    <property type="component" value="Unassembled WGS sequence"/>
</dbReference>
<dbReference type="InterPro" id="IPR029062">
    <property type="entry name" value="Class_I_gatase-like"/>
</dbReference>
<dbReference type="PROSITE" id="PS51273">
    <property type="entry name" value="GATASE_TYPE_1"/>
    <property type="match status" value="1"/>
</dbReference>
<comment type="catalytic activity">
    <reaction evidence="11 12">
        <text>L-glutamine + H2O = L-glutamate + NH4(+)</text>
        <dbReference type="Rhea" id="RHEA:15889"/>
        <dbReference type="ChEBI" id="CHEBI:15377"/>
        <dbReference type="ChEBI" id="CHEBI:28938"/>
        <dbReference type="ChEBI" id="CHEBI:29985"/>
        <dbReference type="ChEBI" id="CHEBI:58359"/>
        <dbReference type="EC" id="3.5.1.2"/>
    </reaction>
</comment>
<comment type="pathway">
    <text evidence="2 12">Amino-acid biosynthesis; L-histidine biosynthesis; L-histidine from 5-phospho-alpha-D-ribose 1-diphosphate: step 5/9.</text>
</comment>
<organism evidence="15 16">
    <name type="scientific">Arsukibacterium ikkense</name>
    <dbReference type="NCBI Taxonomy" id="336831"/>
    <lineage>
        <taxon>Bacteria</taxon>
        <taxon>Pseudomonadati</taxon>
        <taxon>Pseudomonadota</taxon>
        <taxon>Gammaproteobacteria</taxon>
        <taxon>Chromatiales</taxon>
        <taxon>Chromatiaceae</taxon>
        <taxon>Arsukibacterium</taxon>
    </lineage>
</organism>
<dbReference type="EMBL" id="LAHO01000008">
    <property type="protein sequence ID" value="KKO45621.1"/>
    <property type="molecule type" value="Genomic_DNA"/>
</dbReference>
<keyword evidence="7 12" id="KW-0315">Glutamine amidotransferase</keyword>
<evidence type="ECO:0000256" key="12">
    <source>
        <dbReference type="HAMAP-Rule" id="MF_00278"/>
    </source>
</evidence>
<accession>A0A0M2V4R1</accession>
<dbReference type="RefSeq" id="WP_046557467.1">
    <property type="nucleotide sequence ID" value="NZ_LAHO01000008.1"/>
</dbReference>
<dbReference type="Gene3D" id="3.40.50.880">
    <property type="match status" value="1"/>
</dbReference>
<comment type="catalytic activity">
    <reaction evidence="10 12">
        <text>5-[(5-phospho-1-deoxy-D-ribulos-1-ylimino)methylamino]-1-(5-phospho-beta-D-ribosyl)imidazole-4-carboxamide + L-glutamine = D-erythro-1-(imidazol-4-yl)glycerol 3-phosphate + 5-amino-1-(5-phospho-beta-D-ribosyl)imidazole-4-carboxamide + L-glutamate + H(+)</text>
        <dbReference type="Rhea" id="RHEA:24793"/>
        <dbReference type="ChEBI" id="CHEBI:15378"/>
        <dbReference type="ChEBI" id="CHEBI:29985"/>
        <dbReference type="ChEBI" id="CHEBI:58278"/>
        <dbReference type="ChEBI" id="CHEBI:58359"/>
        <dbReference type="ChEBI" id="CHEBI:58475"/>
        <dbReference type="ChEBI" id="CHEBI:58525"/>
        <dbReference type="EC" id="4.3.2.10"/>
    </reaction>
</comment>
<dbReference type="PANTHER" id="PTHR42701">
    <property type="entry name" value="IMIDAZOLE GLYCEROL PHOSPHATE SYNTHASE SUBUNIT HISH"/>
    <property type="match status" value="1"/>
</dbReference>
<comment type="subcellular location">
    <subcellularLocation>
        <location evidence="1 12">Cytoplasm</location>
    </subcellularLocation>
</comment>
<evidence type="ECO:0000256" key="10">
    <source>
        <dbReference type="ARBA" id="ARBA00047838"/>
    </source>
</evidence>
<keyword evidence="8 12" id="KW-0368">Histidine biosynthesis</keyword>
<evidence type="ECO:0000256" key="9">
    <source>
        <dbReference type="ARBA" id="ARBA00023239"/>
    </source>
</evidence>
<evidence type="ECO:0000256" key="1">
    <source>
        <dbReference type="ARBA" id="ARBA00004496"/>
    </source>
</evidence>
<evidence type="ECO:0000256" key="11">
    <source>
        <dbReference type="ARBA" id="ARBA00049534"/>
    </source>
</evidence>
<evidence type="ECO:0000256" key="2">
    <source>
        <dbReference type="ARBA" id="ARBA00005091"/>
    </source>
</evidence>
<evidence type="ECO:0000259" key="14">
    <source>
        <dbReference type="Pfam" id="PF00117"/>
    </source>
</evidence>
<dbReference type="InterPro" id="IPR017926">
    <property type="entry name" value="GATASE"/>
</dbReference>
<dbReference type="GO" id="GO:0016829">
    <property type="term" value="F:lyase activity"/>
    <property type="evidence" value="ECO:0007669"/>
    <property type="project" value="UniProtKB-KW"/>
</dbReference>
<dbReference type="SUPFAM" id="SSF52317">
    <property type="entry name" value="Class I glutamine amidotransferase-like"/>
    <property type="match status" value="1"/>
</dbReference>
<keyword evidence="9 12" id="KW-0456">Lyase</keyword>
<dbReference type="HAMAP" id="MF_00278">
    <property type="entry name" value="HisH"/>
    <property type="match status" value="1"/>
</dbReference>
<reference evidence="15 16" key="1">
    <citation type="submission" date="2015-03" db="EMBL/GenBank/DDBJ databases">
        <title>Draft genome sequences of two protease-producing strains of Arsukibacterium isolated from two cold and alkaline environments.</title>
        <authorList>
            <person name="Lylloff J.E."/>
            <person name="Skov L.B."/>
            <person name="Jepsen M."/>
            <person name="Hallin P.F."/>
            <person name="Sorensen S.J."/>
            <person name="Stougaard P."/>
            <person name="Glaring M.A."/>
        </authorList>
    </citation>
    <scope>NUCLEOTIDE SEQUENCE [LARGE SCALE GENOMIC DNA]</scope>
    <source>
        <strain evidence="15 16">GCM72</strain>
    </source>
</reference>
<comment type="subunit">
    <text evidence="3 12">Heterodimer of HisH and HisF.</text>
</comment>
<dbReference type="GO" id="GO:0005737">
    <property type="term" value="C:cytoplasm"/>
    <property type="evidence" value="ECO:0007669"/>
    <property type="project" value="UniProtKB-SubCell"/>
</dbReference>
<dbReference type="GO" id="GO:0000107">
    <property type="term" value="F:imidazoleglycerol-phosphate synthase activity"/>
    <property type="evidence" value="ECO:0007669"/>
    <property type="project" value="UniProtKB-UniRule"/>
</dbReference>
<dbReference type="EC" id="3.5.1.2" evidence="12"/>
<evidence type="ECO:0000256" key="5">
    <source>
        <dbReference type="ARBA" id="ARBA00022605"/>
    </source>
</evidence>
<feature type="active site" evidence="12 13">
    <location>
        <position position="177"/>
    </location>
</feature>
<protein>
    <recommendedName>
        <fullName evidence="12">Imidazole glycerol phosphate synthase subunit HisH</fullName>
        <ecNumber evidence="12">4.3.2.10</ecNumber>
    </recommendedName>
    <alternativeName>
        <fullName evidence="12">IGP synthase glutaminase subunit</fullName>
        <ecNumber evidence="12">3.5.1.2</ecNumber>
    </alternativeName>
    <alternativeName>
        <fullName evidence="12">IGP synthase subunit HisH</fullName>
    </alternativeName>
    <alternativeName>
        <fullName evidence="12">ImGP synthase subunit HisH</fullName>
        <shortName evidence="12">IGPS subunit HisH</shortName>
    </alternativeName>
</protein>
<evidence type="ECO:0000256" key="4">
    <source>
        <dbReference type="ARBA" id="ARBA00022490"/>
    </source>
</evidence>
<dbReference type="PANTHER" id="PTHR42701:SF1">
    <property type="entry name" value="IMIDAZOLE GLYCEROL PHOSPHATE SYNTHASE SUBUNIT HISH"/>
    <property type="match status" value="1"/>
</dbReference>
<dbReference type="STRING" id="336831.WG68_09570"/>
<dbReference type="PIRSF" id="PIRSF000495">
    <property type="entry name" value="Amidotransf_hisH"/>
    <property type="match status" value="1"/>
</dbReference>
<dbReference type="EC" id="4.3.2.10" evidence="12"/>
<dbReference type="NCBIfam" id="TIGR01855">
    <property type="entry name" value="IMP_synth_hisH"/>
    <property type="match status" value="1"/>
</dbReference>
<sequence>MQLVIVDTGCANISSVYFAVRRLGVEATISRDARFIKAADKVILPGVGTAHNAMAQLQQADLIATLQGLQQPLLGICLGMQMLTSHSMEGDVPCLNLIPGEVLPMQSAGLRLPHMGWNTLHSIGSHPLLKGFSDSDYLYFVHSFAVAPSLHSLAICHYGNDFAAVIGKDNVVGAQFHPERSGKTGARLLQNFLEWQL</sequence>
<evidence type="ECO:0000313" key="15">
    <source>
        <dbReference type="EMBL" id="KKO45621.1"/>
    </source>
</evidence>
<dbReference type="OrthoDB" id="9807137at2"/>
<evidence type="ECO:0000256" key="3">
    <source>
        <dbReference type="ARBA" id="ARBA00011152"/>
    </source>
</evidence>
<evidence type="ECO:0000256" key="8">
    <source>
        <dbReference type="ARBA" id="ARBA00023102"/>
    </source>
</evidence>
<dbReference type="PRINTS" id="PR00097">
    <property type="entry name" value="ANTSNTHASEII"/>
</dbReference>
<evidence type="ECO:0000256" key="6">
    <source>
        <dbReference type="ARBA" id="ARBA00022801"/>
    </source>
</evidence>
<dbReference type="GO" id="GO:0004359">
    <property type="term" value="F:glutaminase activity"/>
    <property type="evidence" value="ECO:0007669"/>
    <property type="project" value="UniProtKB-EC"/>
</dbReference>
<dbReference type="InterPro" id="IPR010139">
    <property type="entry name" value="Imidazole-glycPsynth_HisH"/>
</dbReference>
<name>A0A0M2V4R1_9GAMM</name>
<keyword evidence="6 12" id="KW-0378">Hydrolase</keyword>
<feature type="active site" evidence="12 13">
    <location>
        <position position="179"/>
    </location>
</feature>
<proteinExistence type="inferred from homology"/>
<comment type="caution">
    <text evidence="15">The sequence shown here is derived from an EMBL/GenBank/DDBJ whole genome shotgun (WGS) entry which is preliminary data.</text>
</comment>
<keyword evidence="4 12" id="KW-0963">Cytoplasm</keyword>
<dbReference type="AlphaFoldDB" id="A0A0M2V4R1"/>
<dbReference type="UniPathway" id="UPA00031">
    <property type="reaction ID" value="UER00010"/>
</dbReference>
<dbReference type="PATRIC" id="fig|336831.14.peg.217"/>
<evidence type="ECO:0000256" key="13">
    <source>
        <dbReference type="PIRSR" id="PIRSR000495-1"/>
    </source>
</evidence>
<keyword evidence="16" id="KW-1185">Reference proteome</keyword>
<gene>
    <name evidence="12" type="primary">hisH</name>
    <name evidence="15" type="ORF">WG68_09570</name>
</gene>
<dbReference type="Pfam" id="PF00117">
    <property type="entry name" value="GATase"/>
    <property type="match status" value="1"/>
</dbReference>
<keyword evidence="5 12" id="KW-0028">Amino-acid biosynthesis</keyword>
<feature type="active site" description="Nucleophile" evidence="12 13">
    <location>
        <position position="77"/>
    </location>
</feature>
<comment type="function">
    <text evidence="12">IGPS catalyzes the conversion of PRFAR and glutamine to IGP, AICAR and glutamate. The HisH subunit catalyzes the hydrolysis of glutamine to glutamate and ammonia as part of the synthesis of IGP and AICAR. The resulting ammonia molecule is channeled to the active site of HisF.</text>
</comment>
<feature type="domain" description="Glutamine amidotransferase" evidence="14">
    <location>
        <begin position="5"/>
        <end position="193"/>
    </location>
</feature>
<dbReference type="FunFam" id="3.40.50.880:FF:000009">
    <property type="entry name" value="Imidazole glycerol phosphate synthase subunit HisH"/>
    <property type="match status" value="1"/>
</dbReference>
<dbReference type="GO" id="GO:0000105">
    <property type="term" value="P:L-histidine biosynthetic process"/>
    <property type="evidence" value="ECO:0007669"/>
    <property type="project" value="UniProtKB-UniRule"/>
</dbReference>
<evidence type="ECO:0000256" key="7">
    <source>
        <dbReference type="ARBA" id="ARBA00022962"/>
    </source>
</evidence>
<dbReference type="CDD" id="cd01748">
    <property type="entry name" value="GATase1_IGP_Synthase"/>
    <property type="match status" value="1"/>
</dbReference>
<evidence type="ECO:0000313" key="16">
    <source>
        <dbReference type="Proteomes" id="UP000034228"/>
    </source>
</evidence>